<dbReference type="RefSeq" id="XP_040795988.1">
    <property type="nucleotide sequence ID" value="XM_040943462.1"/>
</dbReference>
<dbReference type="OrthoDB" id="421993at2759"/>
<dbReference type="InterPro" id="IPR036928">
    <property type="entry name" value="AS_sf"/>
</dbReference>
<evidence type="ECO:0000313" key="5">
    <source>
        <dbReference type="Proteomes" id="UP000249789"/>
    </source>
</evidence>
<dbReference type="GeneID" id="63860795"/>
<accession>A0A8G1RK71</accession>
<dbReference type="EMBL" id="KZ824705">
    <property type="protein sequence ID" value="RAK71976.1"/>
    <property type="molecule type" value="Genomic_DNA"/>
</dbReference>
<keyword evidence="5" id="KW-1185">Reference proteome</keyword>
<dbReference type="AlphaFoldDB" id="A0A8G1RK71"/>
<dbReference type="PANTHER" id="PTHR11895:SF67">
    <property type="entry name" value="AMIDASE DOMAIN-CONTAINING PROTEIN"/>
    <property type="match status" value="1"/>
</dbReference>
<evidence type="ECO:0000256" key="1">
    <source>
        <dbReference type="ARBA" id="ARBA00009199"/>
    </source>
</evidence>
<evidence type="ECO:0000259" key="3">
    <source>
        <dbReference type="Pfam" id="PF01425"/>
    </source>
</evidence>
<reference evidence="4 5" key="1">
    <citation type="submission" date="2018-02" db="EMBL/GenBank/DDBJ databases">
        <title>The genomes of Aspergillus section Nigri reveals drivers in fungal speciation.</title>
        <authorList>
            <consortium name="DOE Joint Genome Institute"/>
            <person name="Vesth T.C."/>
            <person name="Nybo J."/>
            <person name="Theobald S."/>
            <person name="Brandl J."/>
            <person name="Frisvad J.C."/>
            <person name="Nielsen K.F."/>
            <person name="Lyhne E.K."/>
            <person name="Kogle M.E."/>
            <person name="Kuo A."/>
            <person name="Riley R."/>
            <person name="Clum A."/>
            <person name="Nolan M."/>
            <person name="Lipzen A."/>
            <person name="Salamov A."/>
            <person name="Henrissat B."/>
            <person name="Wiebenga A."/>
            <person name="De vries R.P."/>
            <person name="Grigoriev I.V."/>
            <person name="Mortensen U.H."/>
            <person name="Andersen M.R."/>
            <person name="Baker S.E."/>
        </authorList>
    </citation>
    <scope>NUCLEOTIDE SEQUENCE [LARGE SCALE GENOMIC DNA]</scope>
    <source>
        <strain evidence="4 5">CBS 313.89</strain>
    </source>
</reference>
<dbReference type="PANTHER" id="PTHR11895">
    <property type="entry name" value="TRANSAMIDASE"/>
    <property type="match status" value="1"/>
</dbReference>
<comment type="similarity">
    <text evidence="1">Belongs to the amidase family.</text>
</comment>
<dbReference type="SUPFAM" id="SSF75304">
    <property type="entry name" value="Amidase signature (AS) enzymes"/>
    <property type="match status" value="1"/>
</dbReference>
<proteinExistence type="inferred from homology"/>
<feature type="region of interest" description="Disordered" evidence="2">
    <location>
        <begin position="86"/>
        <end position="114"/>
    </location>
</feature>
<dbReference type="Proteomes" id="UP000249789">
    <property type="component" value="Unassembled WGS sequence"/>
</dbReference>
<dbReference type="InterPro" id="IPR023631">
    <property type="entry name" value="Amidase_dom"/>
</dbReference>
<dbReference type="Gene3D" id="3.90.1300.10">
    <property type="entry name" value="Amidase signature (AS) domain"/>
    <property type="match status" value="1"/>
</dbReference>
<sequence>MSAKPQFFQYPEVREGPSVPYKNEDQVIPVFRGMPLAIGASLIQHVGFIQDYFWRNAGFNVIRVLPLDDYAPRYDPTVIPFLDCATSSSSSSASTTTTTTTTTTVPLPVPTQRRKDHTGYYTSADYVALYQSGQLTPSAVVEALLPLIRRDVDFAEEQKGGRKHSVAFLESQAERVRAAAAASTQRYKAGQPLGPMDGVPVAVKDEVHLEGYQRTLGSKIDFKGKYQGTSWCAKQWEDAGAIIIGKTTMHELGLDTNNNNPNYGTPRNPHNHDYYCGGSSGGSGYAVSAGLVPIALGADGGGSIRIPSSFCGIWGLKPTHGRISGTPTVSLAPTVGVYGPMASSLDDLALAYRIMATPAPAAQDPVSAAFPPPLSTLPPSSSPSTIQESQPPRRTIGLIPAWLDRAHPTVRTCFDQALTHLTTTADHEVRELEIPYLPEGQRAHVLTIMAEIASGLQPAQISHLSAPNKVLVSMGMYQITGQDFLAAQRLRHCLMAHLAHLFQQHPGLIICTPTTPIPGWRIQGLEDLTRGLSDGGASVRNMEYVWLANFTGCPAISCPVGWVDADGGDGGKVPVGLMAMAEWGKEEELITFARELEGALGAAEGGGGGGGIRVPGGEGALWEDIIELAKRASTA</sequence>
<dbReference type="InterPro" id="IPR000120">
    <property type="entry name" value="Amidase"/>
</dbReference>
<organism evidence="4 5">
    <name type="scientific">Aspergillus fijiensis CBS 313.89</name>
    <dbReference type="NCBI Taxonomy" id="1448319"/>
    <lineage>
        <taxon>Eukaryota</taxon>
        <taxon>Fungi</taxon>
        <taxon>Dikarya</taxon>
        <taxon>Ascomycota</taxon>
        <taxon>Pezizomycotina</taxon>
        <taxon>Eurotiomycetes</taxon>
        <taxon>Eurotiomycetidae</taxon>
        <taxon>Eurotiales</taxon>
        <taxon>Aspergillaceae</taxon>
        <taxon>Aspergillus</taxon>
    </lineage>
</organism>
<dbReference type="GO" id="GO:0016787">
    <property type="term" value="F:hydrolase activity"/>
    <property type="evidence" value="ECO:0007669"/>
    <property type="project" value="UniProtKB-KW"/>
</dbReference>
<feature type="region of interest" description="Disordered" evidence="2">
    <location>
        <begin position="366"/>
        <end position="391"/>
    </location>
</feature>
<evidence type="ECO:0000256" key="2">
    <source>
        <dbReference type="SAM" id="MobiDB-lite"/>
    </source>
</evidence>
<feature type="domain" description="Amidase" evidence="3">
    <location>
        <begin position="167"/>
        <end position="589"/>
    </location>
</feature>
<dbReference type="PROSITE" id="PS00571">
    <property type="entry name" value="AMIDASES"/>
    <property type="match status" value="1"/>
</dbReference>
<keyword evidence="4" id="KW-0378">Hydrolase</keyword>
<gene>
    <name evidence="4" type="ORF">BO72DRAFT_440808</name>
</gene>
<protein>
    <submittedName>
        <fullName evidence="4">N-acylethanolamine amidohydrolase</fullName>
    </submittedName>
</protein>
<dbReference type="VEuPathDB" id="FungiDB:BO72DRAFT_440808"/>
<dbReference type="InterPro" id="IPR020556">
    <property type="entry name" value="Amidase_CS"/>
</dbReference>
<feature type="compositionally biased region" description="Low complexity" evidence="2">
    <location>
        <begin position="86"/>
        <end position="104"/>
    </location>
</feature>
<name>A0A8G1RK71_9EURO</name>
<evidence type="ECO:0000313" key="4">
    <source>
        <dbReference type="EMBL" id="RAK71976.1"/>
    </source>
</evidence>
<dbReference type="Pfam" id="PF01425">
    <property type="entry name" value="Amidase"/>
    <property type="match status" value="1"/>
</dbReference>